<dbReference type="OrthoDB" id="3168860at2759"/>
<dbReference type="Proteomes" id="UP000298030">
    <property type="component" value="Unassembled WGS sequence"/>
</dbReference>
<protein>
    <submittedName>
        <fullName evidence="1">Uncharacterized protein</fullName>
    </submittedName>
</protein>
<dbReference type="EMBL" id="QPFP01000074">
    <property type="protein sequence ID" value="TEB23771.1"/>
    <property type="molecule type" value="Genomic_DNA"/>
</dbReference>
<evidence type="ECO:0000313" key="3">
    <source>
        <dbReference type="Proteomes" id="UP000298030"/>
    </source>
</evidence>
<accession>A0A4Y7SPY0</accession>
<proteinExistence type="predicted"/>
<gene>
    <name evidence="1" type="ORF">FA13DRAFT_1715157</name>
    <name evidence="2" type="ORF">FA13DRAFT_293483</name>
</gene>
<dbReference type="EMBL" id="QPFP01000016">
    <property type="protein sequence ID" value="TEB32268.1"/>
    <property type="molecule type" value="Genomic_DNA"/>
</dbReference>
<sequence>MASSSSATYTLLQYGDDPFKHSFADPQGNVAFTINEVMRDPNKIIRLIREEPWATAHSSYIMGPDKSYFFFGAEERPGYVVYGNSQIKISMEFFLRPGKKEGSTSRYFRTQTGLHFKWKIISTHKMECQDDKHRRLAVWEVSPPDEENFGRLVLVHASLSMVTEILTSLTLNRMAQALGW</sequence>
<name>A0A4Y7SPY0_COPMI</name>
<organism evidence="1 3">
    <name type="scientific">Coprinellus micaceus</name>
    <name type="common">Glistening ink-cap mushroom</name>
    <name type="synonym">Coprinus micaceus</name>
    <dbReference type="NCBI Taxonomy" id="71717"/>
    <lineage>
        <taxon>Eukaryota</taxon>
        <taxon>Fungi</taxon>
        <taxon>Dikarya</taxon>
        <taxon>Basidiomycota</taxon>
        <taxon>Agaricomycotina</taxon>
        <taxon>Agaricomycetes</taxon>
        <taxon>Agaricomycetidae</taxon>
        <taxon>Agaricales</taxon>
        <taxon>Agaricineae</taxon>
        <taxon>Psathyrellaceae</taxon>
        <taxon>Coprinellus</taxon>
    </lineage>
</organism>
<keyword evidence="3" id="KW-1185">Reference proteome</keyword>
<dbReference type="AlphaFoldDB" id="A0A4Y7SPY0"/>
<evidence type="ECO:0000313" key="1">
    <source>
        <dbReference type="EMBL" id="TEB23771.1"/>
    </source>
</evidence>
<comment type="caution">
    <text evidence="1">The sequence shown here is derived from an EMBL/GenBank/DDBJ whole genome shotgun (WGS) entry which is preliminary data.</text>
</comment>
<reference evidence="1 3" key="1">
    <citation type="journal article" date="2019" name="Nat. Ecol. Evol.">
        <title>Megaphylogeny resolves global patterns of mushroom evolution.</title>
        <authorList>
            <person name="Varga T."/>
            <person name="Krizsan K."/>
            <person name="Foldi C."/>
            <person name="Dima B."/>
            <person name="Sanchez-Garcia M."/>
            <person name="Sanchez-Ramirez S."/>
            <person name="Szollosi G.J."/>
            <person name="Szarkandi J.G."/>
            <person name="Papp V."/>
            <person name="Albert L."/>
            <person name="Andreopoulos W."/>
            <person name="Angelini C."/>
            <person name="Antonin V."/>
            <person name="Barry K.W."/>
            <person name="Bougher N.L."/>
            <person name="Buchanan P."/>
            <person name="Buyck B."/>
            <person name="Bense V."/>
            <person name="Catcheside P."/>
            <person name="Chovatia M."/>
            <person name="Cooper J."/>
            <person name="Damon W."/>
            <person name="Desjardin D."/>
            <person name="Finy P."/>
            <person name="Geml J."/>
            <person name="Haridas S."/>
            <person name="Hughes K."/>
            <person name="Justo A."/>
            <person name="Karasinski D."/>
            <person name="Kautmanova I."/>
            <person name="Kiss B."/>
            <person name="Kocsube S."/>
            <person name="Kotiranta H."/>
            <person name="LaButti K.M."/>
            <person name="Lechner B.E."/>
            <person name="Liimatainen K."/>
            <person name="Lipzen A."/>
            <person name="Lukacs Z."/>
            <person name="Mihaltcheva S."/>
            <person name="Morgado L.N."/>
            <person name="Niskanen T."/>
            <person name="Noordeloos M.E."/>
            <person name="Ohm R.A."/>
            <person name="Ortiz-Santana B."/>
            <person name="Ovrebo C."/>
            <person name="Racz N."/>
            <person name="Riley R."/>
            <person name="Savchenko A."/>
            <person name="Shiryaev A."/>
            <person name="Soop K."/>
            <person name="Spirin V."/>
            <person name="Szebenyi C."/>
            <person name="Tomsovsky M."/>
            <person name="Tulloss R.E."/>
            <person name="Uehling J."/>
            <person name="Grigoriev I.V."/>
            <person name="Vagvolgyi C."/>
            <person name="Papp T."/>
            <person name="Martin F.M."/>
            <person name="Miettinen O."/>
            <person name="Hibbett D.S."/>
            <person name="Nagy L.G."/>
        </authorList>
    </citation>
    <scope>NUCLEOTIDE SEQUENCE [LARGE SCALE GENOMIC DNA]</scope>
    <source>
        <strain evidence="1 3">FP101781</strain>
    </source>
</reference>
<evidence type="ECO:0000313" key="2">
    <source>
        <dbReference type="EMBL" id="TEB32268.1"/>
    </source>
</evidence>